<feature type="domain" description="GmrSD restriction endonucleases C-terminal" evidence="3">
    <location>
        <begin position="181"/>
        <end position="314"/>
    </location>
</feature>
<evidence type="ECO:0000256" key="1">
    <source>
        <dbReference type="SAM" id="MobiDB-lite"/>
    </source>
</evidence>
<feature type="compositionally biased region" description="Low complexity" evidence="1">
    <location>
        <begin position="95"/>
        <end position="120"/>
    </location>
</feature>
<dbReference type="STRING" id="545619.SAMN04489860_0632"/>
<dbReference type="Proteomes" id="UP000185663">
    <property type="component" value="Chromosome I"/>
</dbReference>
<keyword evidence="5" id="KW-1185">Reference proteome</keyword>
<feature type="transmembrane region" description="Helical" evidence="2">
    <location>
        <begin position="63"/>
        <end position="84"/>
    </location>
</feature>
<keyword evidence="2" id="KW-0472">Membrane</keyword>
<name>A0A1H1NVI6_9CELL</name>
<evidence type="ECO:0000256" key="2">
    <source>
        <dbReference type="SAM" id="Phobius"/>
    </source>
</evidence>
<sequence length="334" mass="34956">MGRSRDSSRPAGDGMSDDEFWGTAPHSPSGSTRSPSDDDLFGDTPAAPPPADAPSSRRPWWPYALGGAVAGALIVGAVVIVGGAGDDAPAPPVVASPTTSAPTEPAEPSPTEATEATTTPTPEPAPEPSATTPATPNTGAAWLAVLDTVDVAPEGTSSGYDRDRYGDGWSDTDGNGCDTRNDVLARDLDDVEMRDACLVENGWLDDPYSGERTYFERGWETSALVQIDHVVPMAESWRSGAAAWTDAEREAFSNDPLNLLAVDGELNQQKQADDVAEWLPPYEGSRCGYAAQMVAVKSTYGLTVDAAERDALAEILGGCGETVLLTGTAWPLTE</sequence>
<keyword evidence="2" id="KW-1133">Transmembrane helix</keyword>
<dbReference type="AlphaFoldDB" id="A0A1H1NVI6"/>
<keyword evidence="2" id="KW-0812">Transmembrane</keyword>
<reference evidence="4 5" key="1">
    <citation type="submission" date="2016-10" db="EMBL/GenBank/DDBJ databases">
        <authorList>
            <person name="de Groot N.N."/>
        </authorList>
    </citation>
    <scope>NUCLEOTIDE SEQUENCE [LARGE SCALE GENOMIC DNA]</scope>
    <source>
        <strain evidence="4 5">DSM 22126</strain>
    </source>
</reference>
<organism evidence="4 5">
    <name type="scientific">Paraoerskovia marina</name>
    <dbReference type="NCBI Taxonomy" id="545619"/>
    <lineage>
        <taxon>Bacteria</taxon>
        <taxon>Bacillati</taxon>
        <taxon>Actinomycetota</taxon>
        <taxon>Actinomycetes</taxon>
        <taxon>Micrococcales</taxon>
        <taxon>Cellulomonadaceae</taxon>
        <taxon>Paraoerskovia</taxon>
    </lineage>
</organism>
<evidence type="ECO:0000313" key="5">
    <source>
        <dbReference type="Proteomes" id="UP000185663"/>
    </source>
</evidence>
<dbReference type="PANTHER" id="PTHR24094:SF15">
    <property type="entry name" value="AMP-DEPENDENT SYNTHETASE_LIGASE DOMAIN-CONTAINING PROTEIN-RELATED"/>
    <property type="match status" value="1"/>
</dbReference>
<feature type="region of interest" description="Disordered" evidence="1">
    <location>
        <begin position="1"/>
        <end position="58"/>
    </location>
</feature>
<evidence type="ECO:0000313" key="4">
    <source>
        <dbReference type="EMBL" id="SDS02967.1"/>
    </source>
</evidence>
<evidence type="ECO:0000259" key="3">
    <source>
        <dbReference type="Pfam" id="PF07510"/>
    </source>
</evidence>
<dbReference type="EMBL" id="LT629776">
    <property type="protein sequence ID" value="SDS02967.1"/>
    <property type="molecule type" value="Genomic_DNA"/>
</dbReference>
<dbReference type="OrthoDB" id="5196645at2"/>
<dbReference type="RefSeq" id="WP_083371557.1">
    <property type="nucleotide sequence ID" value="NZ_LT629776.1"/>
</dbReference>
<accession>A0A1H1NVI6</accession>
<feature type="region of interest" description="Disordered" evidence="1">
    <location>
        <begin position="90"/>
        <end position="137"/>
    </location>
</feature>
<dbReference type="PANTHER" id="PTHR24094">
    <property type="entry name" value="SECRETED PROTEIN"/>
    <property type="match status" value="1"/>
</dbReference>
<gene>
    <name evidence="4" type="ORF">SAMN04489860_0632</name>
</gene>
<dbReference type="InterPro" id="IPR011089">
    <property type="entry name" value="GmrSD_C"/>
</dbReference>
<proteinExistence type="predicted"/>
<dbReference type="Pfam" id="PF07510">
    <property type="entry name" value="GmrSD_C"/>
    <property type="match status" value="1"/>
</dbReference>
<protein>
    <recommendedName>
        <fullName evidence="3">GmrSD restriction endonucleases C-terminal domain-containing protein</fullName>
    </recommendedName>
</protein>